<dbReference type="SUPFAM" id="SSF46894">
    <property type="entry name" value="C-terminal effector domain of the bipartite response regulators"/>
    <property type="match status" value="1"/>
</dbReference>
<dbReference type="InterPro" id="IPR001867">
    <property type="entry name" value="OmpR/PhoB-type_DNA-bd"/>
</dbReference>
<evidence type="ECO:0000313" key="6">
    <source>
        <dbReference type="Proteomes" id="UP000230161"/>
    </source>
</evidence>
<dbReference type="InterPro" id="IPR049945">
    <property type="entry name" value="AAA_22"/>
</dbReference>
<dbReference type="SUPFAM" id="SSF52540">
    <property type="entry name" value="P-loop containing nucleoside triphosphate hydrolases"/>
    <property type="match status" value="1"/>
</dbReference>
<evidence type="ECO:0000256" key="1">
    <source>
        <dbReference type="ARBA" id="ARBA00005820"/>
    </source>
</evidence>
<comment type="similarity">
    <text evidence="1">Belongs to the AfsR/DnrI/RedD regulatory family.</text>
</comment>
<dbReference type="PANTHER" id="PTHR47691:SF3">
    <property type="entry name" value="HTH-TYPE TRANSCRIPTIONAL REGULATOR RV0890C-RELATED"/>
    <property type="match status" value="1"/>
</dbReference>
<dbReference type="InterPro" id="IPR005158">
    <property type="entry name" value="BTAD"/>
</dbReference>
<dbReference type="Proteomes" id="UP000230161">
    <property type="component" value="Unassembled WGS sequence"/>
</dbReference>
<dbReference type="SMART" id="SM01043">
    <property type="entry name" value="BTAD"/>
    <property type="match status" value="1"/>
</dbReference>
<keyword evidence="2" id="KW-0238">DNA-binding</keyword>
<dbReference type="SMART" id="SM00862">
    <property type="entry name" value="Trans_reg_C"/>
    <property type="match status" value="1"/>
</dbReference>
<dbReference type="Pfam" id="PF13401">
    <property type="entry name" value="AAA_22"/>
    <property type="match status" value="1"/>
</dbReference>
<name>A0A2M9BW09_9MICO</name>
<evidence type="ECO:0000259" key="3">
    <source>
        <dbReference type="SMART" id="SM00862"/>
    </source>
</evidence>
<dbReference type="Gene3D" id="1.10.10.10">
    <property type="entry name" value="Winged helix-like DNA-binding domain superfamily/Winged helix DNA-binding domain"/>
    <property type="match status" value="1"/>
</dbReference>
<dbReference type="InterPro" id="IPR058852">
    <property type="entry name" value="HTH_77"/>
</dbReference>
<evidence type="ECO:0000313" key="5">
    <source>
        <dbReference type="EMBL" id="PJJ62126.1"/>
    </source>
</evidence>
<dbReference type="Pfam" id="PF03704">
    <property type="entry name" value="BTAD"/>
    <property type="match status" value="1"/>
</dbReference>
<accession>A0A2M9BW09</accession>
<dbReference type="GO" id="GO:0000160">
    <property type="term" value="P:phosphorelay signal transduction system"/>
    <property type="evidence" value="ECO:0007669"/>
    <property type="project" value="InterPro"/>
</dbReference>
<dbReference type="Gene3D" id="3.40.50.300">
    <property type="entry name" value="P-loop containing nucleotide triphosphate hydrolases"/>
    <property type="match status" value="1"/>
</dbReference>
<dbReference type="InterPro" id="IPR027417">
    <property type="entry name" value="P-loop_NTPase"/>
</dbReference>
<evidence type="ECO:0000256" key="2">
    <source>
        <dbReference type="ARBA" id="ARBA00023125"/>
    </source>
</evidence>
<comment type="caution">
    <text evidence="5">The sequence shown here is derived from an EMBL/GenBank/DDBJ whole genome shotgun (WGS) entry which is preliminary data.</text>
</comment>
<feature type="domain" description="OmpR/PhoB-type" evidence="3">
    <location>
        <begin position="35"/>
        <end position="110"/>
    </location>
</feature>
<feature type="domain" description="Bacterial transcriptional activator" evidence="4">
    <location>
        <begin position="117"/>
        <end position="262"/>
    </location>
</feature>
<proteinExistence type="inferred from homology"/>
<dbReference type="GO" id="GO:0006355">
    <property type="term" value="P:regulation of DNA-templated transcription"/>
    <property type="evidence" value="ECO:0007669"/>
    <property type="project" value="InterPro"/>
</dbReference>
<reference evidence="5 6" key="1">
    <citation type="submission" date="2017-11" db="EMBL/GenBank/DDBJ databases">
        <title>Genomic Encyclopedia of Archaeal and Bacterial Type Strains, Phase II (KMG-II): From Individual Species to Whole Genera.</title>
        <authorList>
            <person name="Goeker M."/>
        </authorList>
    </citation>
    <scope>NUCLEOTIDE SEQUENCE [LARGE SCALE GENOMIC DNA]</scope>
    <source>
        <strain evidence="5 6">DSM 25625</strain>
    </source>
</reference>
<dbReference type="InterPro" id="IPR016032">
    <property type="entry name" value="Sig_transdc_resp-reg_C-effctor"/>
</dbReference>
<dbReference type="AlphaFoldDB" id="A0A2M9BW09"/>
<organism evidence="5 6">
    <name type="scientific">Compostimonas suwonensis</name>
    <dbReference type="NCBI Taxonomy" id="1048394"/>
    <lineage>
        <taxon>Bacteria</taxon>
        <taxon>Bacillati</taxon>
        <taxon>Actinomycetota</taxon>
        <taxon>Actinomycetes</taxon>
        <taxon>Micrococcales</taxon>
        <taxon>Microbacteriaceae</taxon>
        <taxon>Compostimonas</taxon>
    </lineage>
</organism>
<gene>
    <name evidence="5" type="ORF">CLV54_1919</name>
</gene>
<dbReference type="GO" id="GO:0003677">
    <property type="term" value="F:DNA binding"/>
    <property type="evidence" value="ECO:0007669"/>
    <property type="project" value="UniProtKB-KW"/>
</dbReference>
<dbReference type="InterPro" id="IPR036388">
    <property type="entry name" value="WH-like_DNA-bd_sf"/>
</dbReference>
<sequence length="1106" mass="118779">MASLVMLGQVSVPSETPDASVAVRVAVLGPVLVEGRDRALSPATGALSRALLVALALAPRATLSVPALVDALWPNEPPRQEKAALQTLVSRLRTASGDGVLESTPGGYRLAVDAAQLDLSLARELHAEARAALEQGDASAAERLASTALALWRGEPGADLGHEELASELADAAHALRCELTLVRAEALLAAGDARAAAELAGESASSGLVDERFVSVLMRALASDGRRNDALRAFAAVRDRLADELGSDPSSELAALNAQLLREEGAPRPARVRIGLRSSPNELIGRDGDVAALLEATGASRITTILGAGGLGKTRLAQAVAAASERTPAVIVVELASLRTDDDITLALATTLGIREARSTRLQLDEPLVRTDLRTKILVALGERETLLVVDNCEHLIDGAARWIADIVDSTSSVRVLATSRAPLEIPGERLYPLAPLSSVDGDGGPAVTLFVERARAARPGTVLPLDIVARLCERLDGLPLAIELAAARTRTMSVEEIERRLGNRFALLTQSPRTAPERHRTLLAVIDWSWNLLGEGERMLLRRLSRFPDGFNTDAAEAVAGAPDAPRGVTDELDALVSQSLVDVVENEETGLLRFRMLETVREFGELQLVAAGEEELVREAAFRWAAGFALDYLADELGPDQVEVFHRIDAEHDNLVTVFREALTAGRPDIVTPLFALLGFYWSMRGMHSEVVTFAPEVQESLRSYEPTGDAASAAITAHTIIAGTMLYGDLRTAVRAILQLRRLYALGVRARTPMFDAMAQLVMSVSRREEGMQLLERLRGSDQHSVSAFGHLISTQLAENEGDIEASLRYAERSFALAETAGDVWSRGTSGQILAQLHSQSGHPAETIEWSRVARRHLGALKAEGDIRQLDWLVGMAHVSLGDYETARTVFDVFVSVDESELGVDAIDLRGIGWAGLAEIAIGVGDRAEGLRLYDVALGVYDRSPLRSAPWYVIIGGAAICAHVFSPEPDHARVRRLARRIRTAVVVTHRMRPNFIDRPVLGSALIGIAAWLVLEADAASGAPRGELGRLAAEALALSARLAARQDVPSLRRDRLAAEFAELLGAEALENANARTAPLTREESVERAFTVLRHPAIVGLLWR</sequence>
<dbReference type="EMBL" id="PGFB01000003">
    <property type="protein sequence ID" value="PJJ62126.1"/>
    <property type="molecule type" value="Genomic_DNA"/>
</dbReference>
<keyword evidence="6" id="KW-1185">Reference proteome</keyword>
<dbReference type="GO" id="GO:0016887">
    <property type="term" value="F:ATP hydrolysis activity"/>
    <property type="evidence" value="ECO:0007669"/>
    <property type="project" value="InterPro"/>
</dbReference>
<dbReference type="PANTHER" id="PTHR47691">
    <property type="entry name" value="REGULATOR-RELATED"/>
    <property type="match status" value="1"/>
</dbReference>
<dbReference type="SUPFAM" id="SSF48452">
    <property type="entry name" value="TPR-like"/>
    <property type="match status" value="1"/>
</dbReference>
<dbReference type="InterPro" id="IPR011990">
    <property type="entry name" value="TPR-like_helical_dom_sf"/>
</dbReference>
<protein>
    <submittedName>
        <fullName evidence="5">Putative ATPase</fullName>
    </submittedName>
</protein>
<dbReference type="Pfam" id="PF25872">
    <property type="entry name" value="HTH_77"/>
    <property type="match status" value="1"/>
</dbReference>
<dbReference type="Gene3D" id="1.25.40.10">
    <property type="entry name" value="Tetratricopeptide repeat domain"/>
    <property type="match status" value="1"/>
</dbReference>
<evidence type="ECO:0000259" key="4">
    <source>
        <dbReference type="SMART" id="SM01043"/>
    </source>
</evidence>